<evidence type="ECO:0000256" key="3">
    <source>
        <dbReference type="ARBA" id="ARBA00007658"/>
    </source>
</evidence>
<feature type="signal peptide" evidence="9">
    <location>
        <begin position="1"/>
        <end position="25"/>
    </location>
</feature>
<dbReference type="GO" id="GO:0005509">
    <property type="term" value="F:calcium ion binding"/>
    <property type="evidence" value="ECO:0007669"/>
    <property type="project" value="InterPro"/>
</dbReference>
<evidence type="ECO:0000256" key="8">
    <source>
        <dbReference type="SAM" id="MobiDB-lite"/>
    </source>
</evidence>
<evidence type="ECO:0000313" key="11">
    <source>
        <dbReference type="Proteomes" id="UP000335636"/>
    </source>
</evidence>
<comment type="pathway">
    <text evidence="2">Protein modification; protein glycosylation.</text>
</comment>
<keyword evidence="6 7" id="KW-0326">Glycosidase</keyword>
<dbReference type="Pfam" id="PF01532">
    <property type="entry name" value="Glyco_hydro_47"/>
    <property type="match status" value="1"/>
</dbReference>
<dbReference type="EC" id="3.2.1.-" evidence="7"/>
<keyword evidence="5" id="KW-1015">Disulfide bond</keyword>
<feature type="region of interest" description="Disordered" evidence="8">
    <location>
        <begin position="92"/>
        <end position="124"/>
    </location>
</feature>
<evidence type="ECO:0000256" key="6">
    <source>
        <dbReference type="ARBA" id="ARBA00023295"/>
    </source>
</evidence>
<dbReference type="GO" id="GO:0000139">
    <property type="term" value="C:Golgi membrane"/>
    <property type="evidence" value="ECO:0007669"/>
    <property type="project" value="TreeGrafter"/>
</dbReference>
<dbReference type="Gene3D" id="1.50.10.10">
    <property type="match status" value="1"/>
</dbReference>
<dbReference type="GO" id="GO:0070062">
    <property type="term" value="C:extracellular exosome"/>
    <property type="evidence" value="ECO:0007669"/>
    <property type="project" value="TreeGrafter"/>
</dbReference>
<dbReference type="PANTHER" id="PTHR11742:SF28">
    <property type="entry name" value="MANNOSYL-OLIGOSACCHARIDE 1,2-ALPHA-MANNOSIDASE IC"/>
    <property type="match status" value="1"/>
</dbReference>
<keyword evidence="4 7" id="KW-0378">Hydrolase</keyword>
<dbReference type="EMBL" id="CABDUW010001100">
    <property type="protein sequence ID" value="VTJ78638.1"/>
    <property type="molecule type" value="Genomic_DNA"/>
</dbReference>
<keyword evidence="9" id="KW-0732">Signal</keyword>
<dbReference type="Proteomes" id="UP000335636">
    <property type="component" value="Unassembled WGS sequence"/>
</dbReference>
<evidence type="ECO:0000256" key="4">
    <source>
        <dbReference type="ARBA" id="ARBA00022801"/>
    </source>
</evidence>
<proteinExistence type="inferred from homology"/>
<evidence type="ECO:0000256" key="9">
    <source>
        <dbReference type="SAM" id="SignalP"/>
    </source>
</evidence>
<evidence type="ECO:0000256" key="2">
    <source>
        <dbReference type="ARBA" id="ARBA00004922"/>
    </source>
</evidence>
<gene>
    <name evidence="10" type="ORF">MONAX_5E013387</name>
</gene>
<dbReference type="PANTHER" id="PTHR11742">
    <property type="entry name" value="MANNOSYL-OLIGOSACCHARIDE ALPHA-1,2-MANNOSIDASE-RELATED"/>
    <property type="match status" value="1"/>
</dbReference>
<evidence type="ECO:0000313" key="10">
    <source>
        <dbReference type="EMBL" id="VTJ78638.1"/>
    </source>
</evidence>
<feature type="chain" id="PRO_5023148380" description="alpha-1,2-Mannosidase" evidence="9">
    <location>
        <begin position="26"/>
        <end position="124"/>
    </location>
</feature>
<evidence type="ECO:0000256" key="5">
    <source>
        <dbReference type="ARBA" id="ARBA00023157"/>
    </source>
</evidence>
<comment type="cofactor">
    <cofactor evidence="1">
        <name>Ca(2+)</name>
        <dbReference type="ChEBI" id="CHEBI:29108"/>
    </cofactor>
</comment>
<dbReference type="AlphaFoldDB" id="A0A5E4C9Y2"/>
<dbReference type="GO" id="GO:0005975">
    <property type="term" value="P:carbohydrate metabolic process"/>
    <property type="evidence" value="ECO:0007669"/>
    <property type="project" value="InterPro"/>
</dbReference>
<dbReference type="InterPro" id="IPR001382">
    <property type="entry name" value="Glyco_hydro_47"/>
</dbReference>
<organism evidence="10 11">
    <name type="scientific">Marmota monax</name>
    <name type="common">Woodchuck</name>
    <dbReference type="NCBI Taxonomy" id="9995"/>
    <lineage>
        <taxon>Eukaryota</taxon>
        <taxon>Metazoa</taxon>
        <taxon>Chordata</taxon>
        <taxon>Craniata</taxon>
        <taxon>Vertebrata</taxon>
        <taxon>Euteleostomi</taxon>
        <taxon>Mammalia</taxon>
        <taxon>Eutheria</taxon>
        <taxon>Euarchontoglires</taxon>
        <taxon>Glires</taxon>
        <taxon>Rodentia</taxon>
        <taxon>Sciuromorpha</taxon>
        <taxon>Sciuridae</taxon>
        <taxon>Xerinae</taxon>
        <taxon>Marmotini</taxon>
        <taxon>Marmota</taxon>
    </lineage>
</organism>
<name>A0A5E4C9Y2_MARMO</name>
<dbReference type="InterPro" id="IPR036026">
    <property type="entry name" value="Seven-hairpin_glycosidases"/>
</dbReference>
<keyword evidence="11" id="KW-1185">Reference proteome</keyword>
<dbReference type="InterPro" id="IPR012341">
    <property type="entry name" value="6hp_glycosidase-like_sf"/>
</dbReference>
<evidence type="ECO:0000256" key="7">
    <source>
        <dbReference type="RuleBase" id="RU361193"/>
    </source>
</evidence>
<dbReference type="GO" id="GO:0004571">
    <property type="term" value="F:mannosyl-oligosaccharide 1,2-alpha-mannosidase activity"/>
    <property type="evidence" value="ECO:0007669"/>
    <property type="project" value="InterPro"/>
</dbReference>
<dbReference type="GO" id="GO:0005783">
    <property type="term" value="C:endoplasmic reticulum"/>
    <property type="evidence" value="ECO:0007669"/>
    <property type="project" value="TreeGrafter"/>
</dbReference>
<reference evidence="10" key="1">
    <citation type="submission" date="2019-04" db="EMBL/GenBank/DDBJ databases">
        <authorList>
            <person name="Alioto T."/>
            <person name="Alioto T."/>
        </authorList>
    </citation>
    <scope>NUCLEOTIDE SEQUENCE [LARGE SCALE GENOMIC DNA]</scope>
</reference>
<sequence>MTWRGGPAPLLTTALWAWYTASIRGGLNGATIIDSLDTLYLMELKEEFQEAKAWVENYFHLNVTGEASLFEVNIRYIGGLLSAFYLTGEEGPTGPQSVADAPSPRGSPRRQLLVSATFPSHGKD</sequence>
<dbReference type="SUPFAM" id="SSF48225">
    <property type="entry name" value="Seven-hairpin glycosidases"/>
    <property type="match status" value="1"/>
</dbReference>
<dbReference type="PRINTS" id="PR00747">
    <property type="entry name" value="GLYHDRLASE47"/>
</dbReference>
<dbReference type="InterPro" id="IPR050749">
    <property type="entry name" value="Glycosyl_Hydrolase_47"/>
</dbReference>
<accession>A0A5E4C9Y2</accession>
<protein>
    <recommendedName>
        <fullName evidence="7">alpha-1,2-Mannosidase</fullName>
        <ecNumber evidence="7">3.2.1.-</ecNumber>
    </recommendedName>
</protein>
<comment type="caution">
    <text evidence="10">The sequence shown here is derived from an EMBL/GenBank/DDBJ whole genome shotgun (WGS) entry which is preliminary data.</text>
</comment>
<evidence type="ECO:0000256" key="1">
    <source>
        <dbReference type="ARBA" id="ARBA00001913"/>
    </source>
</evidence>
<comment type="similarity">
    <text evidence="3 7">Belongs to the glycosyl hydrolase 47 family.</text>
</comment>